<name>A0ABM8E9T6_9HYPH</name>
<protein>
    <recommendedName>
        <fullName evidence="3">Glucosamine inositolphosphorylceramide transferase 1 N-terminal domain-containing protein</fullName>
    </recommendedName>
</protein>
<sequence length="508" mass="55427">MTYRHILIIVAASRFMRWHERLRDSLAQRWPQAEIAFCFDPREDDRPASQTQLLALERMLLRRNKPTLCDHLQAAPQNAPPASGADIVIDLIGDASSTCAARVLRPLYDGQKTDQGAVAAILSGAAPTLAVEDAATGAILVEGLPSFEAADGLIGGLEAVYSRICVLIEKALATPDSAVATSASHSKRRPRALAAFAACNLAHECARWLYHLCCHSPHWRIGWRFVDGPGVIETGDLSGSKWRALADETTSFAADPFPIDWRGQRGVFYERLDYRRGVGDICFQPFDDTGPAGAPVEALSESWHLSYPFLIEEDGALYMVPEASASGAITLYRCVEFPAKWEPVATLVEGVEAADATIFRHGGRYWMTSVVRDGYGGYSDTLAIHHAPSLFGPWEAHELSPVLVDSRVARPAGAVVSHNGALLRPVQDCSSGYGKKLAIMRIDALDPRTFRQTLVAHLGPGGDWPGNRLHTLNRCGRLEVIDGAILTPKYTPLRRVLHRAIDGRGLDA</sequence>
<keyword evidence="1" id="KW-0624">Polysaccharide degradation</keyword>
<dbReference type="InterPro" id="IPR056442">
    <property type="entry name" value="GINT1_N"/>
</dbReference>
<feature type="domain" description="Glucosamine inositolphosphorylceramide transferase 1 N-terminal" evidence="3">
    <location>
        <begin position="249"/>
        <end position="456"/>
    </location>
</feature>
<proteinExistence type="predicted"/>
<dbReference type="Proteomes" id="UP001317629">
    <property type="component" value="Chromosome"/>
</dbReference>
<evidence type="ECO:0000313" key="5">
    <source>
        <dbReference type="Proteomes" id="UP001317629"/>
    </source>
</evidence>
<dbReference type="InterPro" id="IPR052176">
    <property type="entry name" value="Glycosyl_Hydrlase_43_Enz"/>
</dbReference>
<accession>A0ABM8E9T6</accession>
<dbReference type="EMBL" id="AP027142">
    <property type="protein sequence ID" value="BDV34702.1"/>
    <property type="molecule type" value="Genomic_DNA"/>
</dbReference>
<evidence type="ECO:0000313" key="4">
    <source>
        <dbReference type="EMBL" id="BDV34702.1"/>
    </source>
</evidence>
<dbReference type="SUPFAM" id="SSF75005">
    <property type="entry name" value="Arabinanase/levansucrase/invertase"/>
    <property type="match status" value="1"/>
</dbReference>
<dbReference type="InterPro" id="IPR023296">
    <property type="entry name" value="Glyco_hydro_beta-prop_sf"/>
</dbReference>
<evidence type="ECO:0000259" key="3">
    <source>
        <dbReference type="Pfam" id="PF24793"/>
    </source>
</evidence>
<dbReference type="PANTHER" id="PTHR43772:SF2">
    <property type="entry name" value="PUTATIVE (AFU_ORTHOLOGUE AFUA_2G04480)-RELATED"/>
    <property type="match status" value="1"/>
</dbReference>
<organism evidence="4 5">
    <name type="scientific">Methylocystis iwaonis</name>
    <dbReference type="NCBI Taxonomy" id="2885079"/>
    <lineage>
        <taxon>Bacteria</taxon>
        <taxon>Pseudomonadati</taxon>
        <taxon>Pseudomonadota</taxon>
        <taxon>Alphaproteobacteria</taxon>
        <taxon>Hyphomicrobiales</taxon>
        <taxon>Methylocystaceae</taxon>
        <taxon>Methylocystis</taxon>
    </lineage>
</organism>
<keyword evidence="2" id="KW-0119">Carbohydrate metabolism</keyword>
<keyword evidence="5" id="KW-1185">Reference proteome</keyword>
<evidence type="ECO:0000256" key="2">
    <source>
        <dbReference type="ARBA" id="ARBA00023277"/>
    </source>
</evidence>
<dbReference type="PANTHER" id="PTHR43772">
    <property type="entry name" value="ENDO-1,4-BETA-XYLANASE"/>
    <property type="match status" value="1"/>
</dbReference>
<gene>
    <name evidence="4" type="ORF">SS37A_22310</name>
</gene>
<dbReference type="RefSeq" id="WP_281927952.1">
    <property type="nucleotide sequence ID" value="NZ_AP027142.1"/>
</dbReference>
<reference evidence="4 5" key="1">
    <citation type="journal article" date="2023" name="Int. J. Syst. Evol. Microbiol.">
        <title>Methylocystis iwaonis sp. nov., a type II methane-oxidizing bacterium from surface soil of a rice paddy field in Japan, and emended description of the genus Methylocystis (ex Whittenbury et al. 1970) Bowman et al. 1993.</title>
        <authorList>
            <person name="Kaise H."/>
            <person name="Sawadogo J.B."/>
            <person name="Alam M.S."/>
            <person name="Ueno C."/>
            <person name="Dianou D."/>
            <person name="Shinjo R."/>
            <person name="Asakawa S."/>
        </authorList>
    </citation>
    <scope>NUCLEOTIDE SEQUENCE [LARGE SCALE GENOMIC DNA]</scope>
    <source>
        <strain evidence="4 5">SS37A-Re</strain>
    </source>
</reference>
<keyword evidence="1" id="KW-0858">Xylan degradation</keyword>
<dbReference type="Pfam" id="PF24793">
    <property type="entry name" value="GINT1_N"/>
    <property type="match status" value="1"/>
</dbReference>
<evidence type="ECO:0000256" key="1">
    <source>
        <dbReference type="ARBA" id="ARBA00022651"/>
    </source>
</evidence>